<dbReference type="AlphaFoldDB" id="A0A5S9MDJ4"/>
<name>A0A5S9MDJ4_BACIA</name>
<protein>
    <submittedName>
        <fullName evidence="1">Uncharacterized protein</fullName>
    </submittedName>
</protein>
<gene>
    <name evidence="1" type="ORF">BsIDN1_45730</name>
</gene>
<reference evidence="1 2" key="1">
    <citation type="submission" date="2019-12" db="EMBL/GenBank/DDBJ databases">
        <title>Full genome sequence of a Bacillus safensis strain isolated from commercially available natto in Indonesia.</title>
        <authorList>
            <person name="Yoshida M."/>
            <person name="Uomi M."/>
            <person name="Waturangi D."/>
            <person name="Ekaputri J.J."/>
            <person name="Setiamarga D.H.E."/>
        </authorList>
    </citation>
    <scope>NUCLEOTIDE SEQUENCE [LARGE SCALE GENOMIC DNA]</scope>
    <source>
        <strain evidence="1 2">IDN1</strain>
    </source>
</reference>
<evidence type="ECO:0000313" key="2">
    <source>
        <dbReference type="Proteomes" id="UP000464658"/>
    </source>
</evidence>
<dbReference type="Proteomes" id="UP000464658">
    <property type="component" value="Chromosome"/>
</dbReference>
<sequence>MIEPPYNIKELKQMAEYSTILQQCIDAYKTNILGFGLGVEYTFDFNAENAPEGKKRQLRKRMDET</sequence>
<proteinExistence type="predicted"/>
<dbReference type="EMBL" id="AP021906">
    <property type="protein sequence ID" value="BBP90955.1"/>
    <property type="molecule type" value="Genomic_DNA"/>
</dbReference>
<evidence type="ECO:0000313" key="1">
    <source>
        <dbReference type="EMBL" id="BBP90955.1"/>
    </source>
</evidence>
<accession>A0A5S9MDJ4</accession>
<organism evidence="1 2">
    <name type="scientific">Bacillus safensis</name>
    <dbReference type="NCBI Taxonomy" id="561879"/>
    <lineage>
        <taxon>Bacteria</taxon>
        <taxon>Bacillati</taxon>
        <taxon>Bacillota</taxon>
        <taxon>Bacilli</taxon>
        <taxon>Bacillales</taxon>
        <taxon>Bacillaceae</taxon>
        <taxon>Bacillus</taxon>
    </lineage>
</organism>